<evidence type="ECO:0000256" key="9">
    <source>
        <dbReference type="ARBA" id="ARBA00023180"/>
    </source>
</evidence>
<name>A0A2G8KS07_STIJA</name>
<protein>
    <recommendedName>
        <fullName evidence="11">Fucosyltransferase</fullName>
        <ecNumber evidence="11">2.4.1.-</ecNumber>
    </recommendedName>
</protein>
<dbReference type="Pfam" id="PF00852">
    <property type="entry name" value="Glyco_transf_10"/>
    <property type="match status" value="1"/>
</dbReference>
<dbReference type="InterPro" id="IPR055270">
    <property type="entry name" value="Glyco_tran_10_C"/>
</dbReference>
<evidence type="ECO:0000259" key="13">
    <source>
        <dbReference type="Pfam" id="PF00852"/>
    </source>
</evidence>
<evidence type="ECO:0000256" key="1">
    <source>
        <dbReference type="ARBA" id="ARBA00004922"/>
    </source>
</evidence>
<feature type="compositionally biased region" description="Basic and acidic residues" evidence="12">
    <location>
        <begin position="1"/>
        <end position="15"/>
    </location>
</feature>
<evidence type="ECO:0000256" key="5">
    <source>
        <dbReference type="ARBA" id="ARBA00022692"/>
    </source>
</evidence>
<gene>
    <name evidence="15" type="ORF">BSL78_12321</name>
</gene>
<dbReference type="PANTHER" id="PTHR11929">
    <property type="entry name" value="ALPHA- 1,3 -FUCOSYLTRANSFERASE"/>
    <property type="match status" value="1"/>
</dbReference>
<evidence type="ECO:0000313" key="16">
    <source>
        <dbReference type="Proteomes" id="UP000230750"/>
    </source>
</evidence>
<keyword evidence="9" id="KW-0325">Glycoprotein</keyword>
<evidence type="ECO:0000256" key="4">
    <source>
        <dbReference type="ARBA" id="ARBA00022679"/>
    </source>
</evidence>
<feature type="compositionally biased region" description="Polar residues" evidence="12">
    <location>
        <begin position="110"/>
        <end position="131"/>
    </location>
</feature>
<comment type="similarity">
    <text evidence="2 11">Belongs to the glycosyltransferase 10 family.</text>
</comment>
<dbReference type="Pfam" id="PF17039">
    <property type="entry name" value="Glyco_tran_10_N"/>
    <property type="match status" value="1"/>
</dbReference>
<keyword evidence="3 11" id="KW-0328">Glycosyltransferase</keyword>
<dbReference type="InterPro" id="IPR038577">
    <property type="entry name" value="GT10-like_C_sf"/>
</dbReference>
<dbReference type="GO" id="GO:0032580">
    <property type="term" value="C:Golgi cisterna membrane"/>
    <property type="evidence" value="ECO:0007669"/>
    <property type="project" value="UniProtKB-SubCell"/>
</dbReference>
<evidence type="ECO:0000259" key="14">
    <source>
        <dbReference type="Pfam" id="PF17039"/>
    </source>
</evidence>
<proteinExistence type="inferred from homology"/>
<reference evidence="15 16" key="1">
    <citation type="journal article" date="2017" name="PLoS Biol.">
        <title>The sea cucumber genome provides insights into morphological evolution and visceral regeneration.</title>
        <authorList>
            <person name="Zhang X."/>
            <person name="Sun L."/>
            <person name="Yuan J."/>
            <person name="Sun Y."/>
            <person name="Gao Y."/>
            <person name="Zhang L."/>
            <person name="Li S."/>
            <person name="Dai H."/>
            <person name="Hamel J.F."/>
            <person name="Liu C."/>
            <person name="Yu Y."/>
            <person name="Liu S."/>
            <person name="Lin W."/>
            <person name="Guo K."/>
            <person name="Jin S."/>
            <person name="Xu P."/>
            <person name="Storey K.B."/>
            <person name="Huan P."/>
            <person name="Zhang T."/>
            <person name="Zhou Y."/>
            <person name="Zhang J."/>
            <person name="Lin C."/>
            <person name="Li X."/>
            <person name="Xing L."/>
            <person name="Huo D."/>
            <person name="Sun M."/>
            <person name="Wang L."/>
            <person name="Mercier A."/>
            <person name="Li F."/>
            <person name="Yang H."/>
            <person name="Xiang J."/>
        </authorList>
    </citation>
    <scope>NUCLEOTIDE SEQUENCE [LARGE SCALE GENOMIC DNA]</scope>
    <source>
        <strain evidence="15">Shaxun</strain>
        <tissue evidence="15">Muscle</tissue>
    </source>
</reference>
<dbReference type="PANTHER" id="PTHR11929:SF198">
    <property type="entry name" value="ALPHA-(1,3)-FUCOSYLTRANSFERASE 11"/>
    <property type="match status" value="1"/>
</dbReference>
<evidence type="ECO:0000256" key="10">
    <source>
        <dbReference type="ARBA" id="ARBA00060399"/>
    </source>
</evidence>
<dbReference type="UniPathway" id="UPA00378"/>
<keyword evidence="6" id="KW-0735">Signal-anchor</keyword>
<keyword evidence="5 11" id="KW-0812">Transmembrane</keyword>
<sequence length="512" mass="59146">MDDKLRKRGNQKDSSTEESLNNTGESPGDEKEDTSKRTNRNGSSSEELEYLEVKHVVLILLFVFALFFTGTYMFFNAINSTNSFRENQLGNKENHFVSSDNKPFSEKFSDGNTATKGNQQQSEANLETLPTNDPKELDLPTILWWTDMLYPHMLSGRGEKKIECDIGTCYSTNDKSYLPASNTRGIMFYGTDFRAYEAPLPRQKWHEWALLHEESPMNNYILSHAPMLRLFNHTGTYGRESHFPITTHSLPSLEYLTERQPVPLAAKNRLRGDGSLAPIVYVQSHCNVASDRDSYVQELMKYVDIDSYGECLNNKKLPQHLRDPVQSMFSPEFYDSVSKYKFHLAFENAICDDYVTEKFFRPFHLGSVPIHMGSSSARDWAPDDHSMINTDDFGSAKELAEFIIRLDNDDAEYEKYLDFKKSGVQNRLLIETMKNRNWEINEWGRHSFITAFECHVCDKIYERWTAERRHARDPSVELPPVRTGEYKHLGCPVPFVSVGKLDDRELEDEYVI</sequence>
<dbReference type="InterPro" id="IPR001503">
    <property type="entry name" value="Glyco_trans_10"/>
</dbReference>
<keyword evidence="7 11" id="KW-1133">Transmembrane helix</keyword>
<comment type="subcellular location">
    <subcellularLocation>
        <location evidence="10">Endomembrane system</location>
        <topology evidence="10">Single-pass type II membrane protein</topology>
    </subcellularLocation>
    <subcellularLocation>
        <location evidence="11">Golgi apparatus</location>
        <location evidence="11">Golgi stack membrane</location>
        <topology evidence="11">Single-pass type II membrane protein</topology>
    </subcellularLocation>
</comment>
<evidence type="ECO:0000256" key="8">
    <source>
        <dbReference type="ARBA" id="ARBA00023136"/>
    </source>
</evidence>
<feature type="domain" description="Fucosyltransferase N-terminal" evidence="14">
    <location>
        <begin position="140"/>
        <end position="243"/>
    </location>
</feature>
<organism evidence="15 16">
    <name type="scientific">Stichopus japonicus</name>
    <name type="common">Sea cucumber</name>
    <dbReference type="NCBI Taxonomy" id="307972"/>
    <lineage>
        <taxon>Eukaryota</taxon>
        <taxon>Metazoa</taxon>
        <taxon>Echinodermata</taxon>
        <taxon>Eleutherozoa</taxon>
        <taxon>Echinozoa</taxon>
        <taxon>Holothuroidea</taxon>
        <taxon>Aspidochirotacea</taxon>
        <taxon>Aspidochirotida</taxon>
        <taxon>Stichopodidae</taxon>
        <taxon>Apostichopus</taxon>
    </lineage>
</organism>
<evidence type="ECO:0000256" key="2">
    <source>
        <dbReference type="ARBA" id="ARBA00008919"/>
    </source>
</evidence>
<feature type="transmembrane region" description="Helical" evidence="11">
    <location>
        <begin position="56"/>
        <end position="75"/>
    </location>
</feature>
<dbReference type="EC" id="2.4.1.-" evidence="11"/>
<dbReference type="SUPFAM" id="SSF53756">
    <property type="entry name" value="UDP-Glycosyltransferase/glycogen phosphorylase"/>
    <property type="match status" value="1"/>
</dbReference>
<dbReference type="AlphaFoldDB" id="A0A2G8KS07"/>
<dbReference type="InterPro" id="IPR031481">
    <property type="entry name" value="Glyco_tran_10_N"/>
</dbReference>
<evidence type="ECO:0000256" key="3">
    <source>
        <dbReference type="ARBA" id="ARBA00022676"/>
    </source>
</evidence>
<comment type="pathway">
    <text evidence="1">Protein modification; protein glycosylation.</text>
</comment>
<dbReference type="Gene3D" id="3.40.50.11660">
    <property type="entry name" value="Glycosyl transferase family 10, C-terminal domain"/>
    <property type="match status" value="1"/>
</dbReference>
<keyword evidence="16" id="KW-1185">Reference proteome</keyword>
<feature type="region of interest" description="Disordered" evidence="12">
    <location>
        <begin position="94"/>
        <end position="133"/>
    </location>
</feature>
<dbReference type="GO" id="GO:0046920">
    <property type="term" value="F:alpha-(1-&gt;3)-fucosyltransferase activity"/>
    <property type="evidence" value="ECO:0007669"/>
    <property type="project" value="TreeGrafter"/>
</dbReference>
<evidence type="ECO:0000256" key="6">
    <source>
        <dbReference type="ARBA" id="ARBA00022968"/>
    </source>
</evidence>
<dbReference type="OrthoDB" id="9993460at2759"/>
<dbReference type="STRING" id="307972.A0A2G8KS07"/>
<feature type="domain" description="Fucosyltransferase C-terminal" evidence="13">
    <location>
        <begin position="279"/>
        <end position="463"/>
    </location>
</feature>
<keyword evidence="11" id="KW-0333">Golgi apparatus</keyword>
<accession>A0A2G8KS07</accession>
<evidence type="ECO:0000256" key="12">
    <source>
        <dbReference type="SAM" id="MobiDB-lite"/>
    </source>
</evidence>
<evidence type="ECO:0000313" key="15">
    <source>
        <dbReference type="EMBL" id="PIK50791.1"/>
    </source>
</evidence>
<dbReference type="FunFam" id="3.40.50.11660:FF:000002">
    <property type="entry name" value="Alpha-(1,3)-fucosyltransferase"/>
    <property type="match status" value="1"/>
</dbReference>
<keyword evidence="4 11" id="KW-0808">Transferase</keyword>
<comment type="caution">
    <text evidence="15">The sequence shown here is derived from an EMBL/GenBank/DDBJ whole genome shotgun (WGS) entry which is preliminary data.</text>
</comment>
<evidence type="ECO:0000256" key="7">
    <source>
        <dbReference type="ARBA" id="ARBA00022989"/>
    </source>
</evidence>
<dbReference type="Proteomes" id="UP000230750">
    <property type="component" value="Unassembled WGS sequence"/>
</dbReference>
<dbReference type="EMBL" id="MRZV01000404">
    <property type="protein sequence ID" value="PIK50791.1"/>
    <property type="molecule type" value="Genomic_DNA"/>
</dbReference>
<feature type="region of interest" description="Disordered" evidence="12">
    <location>
        <begin position="1"/>
        <end position="45"/>
    </location>
</feature>
<evidence type="ECO:0000256" key="11">
    <source>
        <dbReference type="RuleBase" id="RU003832"/>
    </source>
</evidence>
<keyword evidence="8 11" id="KW-0472">Membrane</keyword>